<name>A0A1A8X5P5_PLAOA</name>
<protein>
    <recommendedName>
        <fullName evidence="4">PIR Superfamily Protein</fullName>
    </recommendedName>
</protein>
<dbReference type="AlphaFoldDB" id="A0A1A8X5P5"/>
<dbReference type="EMBL" id="FLQV01001611">
    <property type="protein sequence ID" value="SBS99925.1"/>
    <property type="molecule type" value="Genomic_DNA"/>
</dbReference>
<proteinExistence type="predicted"/>
<reference evidence="3" key="1">
    <citation type="submission" date="2016-05" db="EMBL/GenBank/DDBJ databases">
        <authorList>
            <person name="Naeem Raeece"/>
        </authorList>
    </citation>
    <scope>NUCLEOTIDE SEQUENCE [LARGE SCALE GENOMIC DNA]</scope>
</reference>
<feature type="compositionally biased region" description="Polar residues" evidence="1">
    <location>
        <begin position="67"/>
        <end position="78"/>
    </location>
</feature>
<evidence type="ECO:0000313" key="2">
    <source>
        <dbReference type="EMBL" id="SBS99925.1"/>
    </source>
</evidence>
<evidence type="ECO:0000313" key="3">
    <source>
        <dbReference type="Proteomes" id="UP000078546"/>
    </source>
</evidence>
<dbReference type="Proteomes" id="UP000078546">
    <property type="component" value="Unassembled WGS sequence"/>
</dbReference>
<accession>A0A1A8X5P5</accession>
<organism evidence="2 3">
    <name type="scientific">Plasmodium ovale curtisi</name>
    <dbReference type="NCBI Taxonomy" id="864141"/>
    <lineage>
        <taxon>Eukaryota</taxon>
        <taxon>Sar</taxon>
        <taxon>Alveolata</taxon>
        <taxon>Apicomplexa</taxon>
        <taxon>Aconoidasida</taxon>
        <taxon>Haemosporida</taxon>
        <taxon>Plasmodiidae</taxon>
        <taxon>Plasmodium</taxon>
        <taxon>Plasmodium (Plasmodium)</taxon>
    </lineage>
</organism>
<feature type="region of interest" description="Disordered" evidence="1">
    <location>
        <begin position="30"/>
        <end position="78"/>
    </location>
</feature>
<evidence type="ECO:0008006" key="4">
    <source>
        <dbReference type="Google" id="ProtNLM"/>
    </source>
</evidence>
<evidence type="ECO:0000256" key="1">
    <source>
        <dbReference type="SAM" id="MobiDB-lite"/>
    </source>
</evidence>
<feature type="compositionally biased region" description="Basic and acidic residues" evidence="1">
    <location>
        <begin position="46"/>
        <end position="61"/>
    </location>
</feature>
<sequence length="78" mass="8773">MNLKEIAIVLQCTLHDIPNTFLDNQVHGGILPEKPNSKNPLYYFEDTPKTTKDFQKTDKVDPASLREGSSSPNSALWN</sequence>
<gene>
    <name evidence="2" type="ORF">POVCU1_056170</name>
</gene>